<organism evidence="2 3">
    <name type="scientific">Faecalibacterium langellae</name>
    <dbReference type="NCBI Taxonomy" id="3435293"/>
    <lineage>
        <taxon>Bacteria</taxon>
        <taxon>Bacillati</taxon>
        <taxon>Bacillota</taxon>
        <taxon>Clostridia</taxon>
        <taxon>Eubacteriales</taxon>
        <taxon>Oscillospiraceae</taxon>
        <taxon>Faecalibacterium</taxon>
    </lineage>
</organism>
<protein>
    <recommendedName>
        <fullName evidence="4">BCR, YitT family</fullName>
    </recommendedName>
</protein>
<name>A0A2A6ZBW9_9FIRM</name>
<dbReference type="Proteomes" id="UP000220752">
    <property type="component" value="Unassembled WGS sequence"/>
</dbReference>
<dbReference type="PANTHER" id="PTHR40078:SF1">
    <property type="entry name" value="INTEGRAL MEMBRANE PROTEIN"/>
    <property type="match status" value="1"/>
</dbReference>
<feature type="transmembrane region" description="Helical" evidence="1">
    <location>
        <begin position="12"/>
        <end position="30"/>
    </location>
</feature>
<feature type="transmembrane region" description="Helical" evidence="1">
    <location>
        <begin position="50"/>
        <end position="70"/>
    </location>
</feature>
<proteinExistence type="predicted"/>
<dbReference type="AlphaFoldDB" id="A0A2A6ZBW9"/>
<dbReference type="EMBL" id="NMTQ01000022">
    <property type="protein sequence ID" value="PDX58870.1"/>
    <property type="molecule type" value="Genomic_DNA"/>
</dbReference>
<keyword evidence="1" id="KW-0472">Membrane</keyword>
<feature type="transmembrane region" description="Helical" evidence="1">
    <location>
        <begin position="77"/>
        <end position="97"/>
    </location>
</feature>
<accession>A0A2A6ZBW9</accession>
<comment type="caution">
    <text evidence="2">The sequence shown here is derived from an EMBL/GenBank/DDBJ whole genome shotgun (WGS) entry which is preliminary data.</text>
</comment>
<keyword evidence="1" id="KW-0812">Transmembrane</keyword>
<keyword evidence="3" id="KW-1185">Reference proteome</keyword>
<feature type="transmembrane region" description="Helical" evidence="1">
    <location>
        <begin position="168"/>
        <end position="195"/>
    </location>
</feature>
<feature type="transmembrane region" description="Helical" evidence="1">
    <location>
        <begin position="109"/>
        <end position="133"/>
    </location>
</feature>
<dbReference type="InterPro" id="IPR038750">
    <property type="entry name" value="YczE/YyaS-like"/>
</dbReference>
<dbReference type="Pfam" id="PF19700">
    <property type="entry name" value="DUF6198"/>
    <property type="match status" value="1"/>
</dbReference>
<evidence type="ECO:0000313" key="2">
    <source>
        <dbReference type="EMBL" id="PDX58870.1"/>
    </source>
</evidence>
<keyword evidence="1" id="KW-1133">Transmembrane helix</keyword>
<dbReference type="RefSeq" id="WP_097777278.1">
    <property type="nucleotide sequence ID" value="NZ_CABMES010000002.1"/>
</dbReference>
<gene>
    <name evidence="2" type="ORF">CGS46_07150</name>
</gene>
<evidence type="ECO:0000313" key="3">
    <source>
        <dbReference type="Proteomes" id="UP000220752"/>
    </source>
</evidence>
<evidence type="ECO:0000256" key="1">
    <source>
        <dbReference type="SAM" id="Phobius"/>
    </source>
</evidence>
<sequence>MKKNPQMPSARRILGMVVGIVIIGLGIALFKQSHLGNDSISALNMRLAEMLGISLGVQNLCTNILFFALQFWFGRKYIGLGTFVNGIGVGFIVTAFYDPIAAHFGPAEALGLPVQLLWVALAVPVTALGASLYQTADLGIAPYDYLSLGLRDYTPVPYFGCRVFTDALCALLCWLLGGLVGIGTLICAFCLGPFIQFFNGLVSERVLHYKPGGQ</sequence>
<evidence type="ECO:0008006" key="4">
    <source>
        <dbReference type="Google" id="ProtNLM"/>
    </source>
</evidence>
<reference evidence="2 3" key="1">
    <citation type="journal article" date="2017" name="Front. Microbiol.">
        <title>New Insights into the Diversity of the Genus Faecalibacterium.</title>
        <authorList>
            <person name="Benevides L."/>
            <person name="Burman S."/>
            <person name="Martin R."/>
            <person name="Robert V."/>
            <person name="Thomas M."/>
            <person name="Miquel S."/>
            <person name="Chain F."/>
            <person name="Sokol H."/>
            <person name="Bermudez-Humaran L.G."/>
            <person name="Morrison M."/>
            <person name="Langella P."/>
            <person name="Azevedo V.A."/>
            <person name="Chatel J.M."/>
            <person name="Soares S."/>
        </authorList>
    </citation>
    <scope>NUCLEOTIDE SEQUENCE [LARGE SCALE GENOMIC DNA]</scope>
    <source>
        <strain evidence="3">CNCM I-4540</strain>
    </source>
</reference>
<dbReference type="PANTHER" id="PTHR40078">
    <property type="entry name" value="INTEGRAL MEMBRANE PROTEIN-RELATED"/>
    <property type="match status" value="1"/>
</dbReference>